<comment type="caution">
    <text evidence="2">The sequence shown here is derived from an EMBL/GenBank/DDBJ whole genome shotgun (WGS) entry which is preliminary data.</text>
</comment>
<dbReference type="PANTHER" id="PTHR23021">
    <property type="entry name" value="SERPENTINE RECEPTOR, CLASS T"/>
    <property type="match status" value="1"/>
</dbReference>
<evidence type="ECO:0000256" key="1">
    <source>
        <dbReference type="SAM" id="Phobius"/>
    </source>
</evidence>
<accession>A0ABD2HT38</accession>
<protein>
    <submittedName>
        <fullName evidence="2">Uncharacterized protein</fullName>
    </submittedName>
</protein>
<keyword evidence="1" id="KW-0472">Membrane</keyword>
<gene>
    <name evidence="2" type="ORF">niasHT_036404</name>
</gene>
<keyword evidence="3" id="KW-1185">Reference proteome</keyword>
<proteinExistence type="predicted"/>
<feature type="transmembrane region" description="Helical" evidence="1">
    <location>
        <begin position="93"/>
        <end position="114"/>
    </location>
</feature>
<sequence length="116" mass="13520">MELFVLRHAAYERLYNCTALDIDGIPLEKRQFVPESIAHCVLCAIYYMLYVPCMYSIWIHMRHNSCYKLLFYIASTDLANLWVLGFFSGWLNLQEAVFCSFPTLNILLTLALLVNN</sequence>
<keyword evidence="1" id="KW-0812">Transmembrane</keyword>
<keyword evidence="1" id="KW-1133">Transmembrane helix</keyword>
<feature type="transmembrane region" description="Helical" evidence="1">
    <location>
        <begin position="36"/>
        <end position="57"/>
    </location>
</feature>
<dbReference type="PANTHER" id="PTHR23021:SF11">
    <property type="entry name" value="SERPENTINE RECEPTOR, CLASS T"/>
    <property type="match status" value="1"/>
</dbReference>
<dbReference type="EMBL" id="JBICBT010001380">
    <property type="protein sequence ID" value="KAL3070734.1"/>
    <property type="molecule type" value="Genomic_DNA"/>
</dbReference>
<dbReference type="AlphaFoldDB" id="A0ABD2HT38"/>
<evidence type="ECO:0000313" key="3">
    <source>
        <dbReference type="Proteomes" id="UP001620626"/>
    </source>
</evidence>
<dbReference type="Proteomes" id="UP001620626">
    <property type="component" value="Unassembled WGS sequence"/>
</dbReference>
<feature type="transmembrane region" description="Helical" evidence="1">
    <location>
        <begin position="69"/>
        <end position="87"/>
    </location>
</feature>
<dbReference type="Pfam" id="PF10321">
    <property type="entry name" value="7TM_GPCR_Srt"/>
    <property type="match status" value="1"/>
</dbReference>
<organism evidence="2 3">
    <name type="scientific">Heterodera trifolii</name>
    <dbReference type="NCBI Taxonomy" id="157864"/>
    <lineage>
        <taxon>Eukaryota</taxon>
        <taxon>Metazoa</taxon>
        <taxon>Ecdysozoa</taxon>
        <taxon>Nematoda</taxon>
        <taxon>Chromadorea</taxon>
        <taxon>Rhabditida</taxon>
        <taxon>Tylenchina</taxon>
        <taxon>Tylenchomorpha</taxon>
        <taxon>Tylenchoidea</taxon>
        <taxon>Heteroderidae</taxon>
        <taxon>Heteroderinae</taxon>
        <taxon>Heterodera</taxon>
    </lineage>
</organism>
<reference evidence="2 3" key="1">
    <citation type="submission" date="2024-10" db="EMBL/GenBank/DDBJ databases">
        <authorList>
            <person name="Kim D."/>
        </authorList>
    </citation>
    <scope>NUCLEOTIDE SEQUENCE [LARGE SCALE GENOMIC DNA]</scope>
    <source>
        <strain evidence="2">BH-2024</strain>
    </source>
</reference>
<evidence type="ECO:0000313" key="2">
    <source>
        <dbReference type="EMBL" id="KAL3070734.1"/>
    </source>
</evidence>
<name>A0ABD2HT38_9BILA</name>
<dbReference type="InterPro" id="IPR019425">
    <property type="entry name" value="7TM_GPCR_serpentine_rcpt_Srt"/>
</dbReference>